<reference evidence="14" key="1">
    <citation type="journal article" date="2020" name="mSystems">
        <title>Genome- and Community-Level Interaction Insights into Carbon Utilization and Element Cycling Functions of Hydrothermarchaeota in Hydrothermal Sediment.</title>
        <authorList>
            <person name="Zhou Z."/>
            <person name="Liu Y."/>
            <person name="Xu W."/>
            <person name="Pan J."/>
            <person name="Luo Z.H."/>
            <person name="Li M."/>
        </authorList>
    </citation>
    <scope>NUCLEOTIDE SEQUENCE [LARGE SCALE GENOMIC DNA]</scope>
    <source>
        <strain evidence="14">SpSt-769</strain>
    </source>
</reference>
<gene>
    <name evidence="10 14" type="primary">secY</name>
    <name evidence="14" type="ORF">ENV54_03435</name>
</gene>
<evidence type="ECO:0000256" key="8">
    <source>
        <dbReference type="ARBA" id="ARBA00023136"/>
    </source>
</evidence>
<dbReference type="FunFam" id="1.10.3370.10:FF:000001">
    <property type="entry name" value="Preprotein translocase subunit SecY"/>
    <property type="match status" value="1"/>
</dbReference>
<proteinExistence type="inferred from homology"/>
<feature type="transmembrane region" description="Helical" evidence="10">
    <location>
        <begin position="18"/>
        <end position="36"/>
    </location>
</feature>
<organism evidence="14">
    <name type="scientific">Desulfomonile tiedjei</name>
    <dbReference type="NCBI Taxonomy" id="2358"/>
    <lineage>
        <taxon>Bacteria</taxon>
        <taxon>Pseudomonadati</taxon>
        <taxon>Thermodesulfobacteriota</taxon>
        <taxon>Desulfomonilia</taxon>
        <taxon>Desulfomonilales</taxon>
        <taxon>Desulfomonilaceae</taxon>
        <taxon>Desulfomonile</taxon>
    </lineage>
</organism>
<dbReference type="HAMAP" id="MF_01465">
    <property type="entry name" value="SecY"/>
    <property type="match status" value="1"/>
</dbReference>
<keyword evidence="6 10" id="KW-1133">Transmembrane helix</keyword>
<feature type="transmembrane region" description="Helical" evidence="10">
    <location>
        <begin position="70"/>
        <end position="94"/>
    </location>
</feature>
<dbReference type="GO" id="GO:0065002">
    <property type="term" value="P:intracellular protein transmembrane transport"/>
    <property type="evidence" value="ECO:0007669"/>
    <property type="project" value="UniProtKB-UniRule"/>
</dbReference>
<evidence type="ECO:0000256" key="6">
    <source>
        <dbReference type="ARBA" id="ARBA00022989"/>
    </source>
</evidence>
<evidence type="ECO:0000256" key="11">
    <source>
        <dbReference type="RuleBase" id="RU000537"/>
    </source>
</evidence>
<dbReference type="PROSITE" id="PS00756">
    <property type="entry name" value="SECY_2"/>
    <property type="match status" value="1"/>
</dbReference>
<feature type="transmembrane region" description="Helical" evidence="10">
    <location>
        <begin position="266"/>
        <end position="287"/>
    </location>
</feature>
<dbReference type="GO" id="GO:0005886">
    <property type="term" value="C:plasma membrane"/>
    <property type="evidence" value="ECO:0007669"/>
    <property type="project" value="UniProtKB-SubCell"/>
</dbReference>
<keyword evidence="10" id="KW-1003">Cell membrane</keyword>
<accession>A0A7C4EWE8</accession>
<evidence type="ECO:0000256" key="5">
    <source>
        <dbReference type="ARBA" id="ARBA00022927"/>
    </source>
</evidence>
<evidence type="ECO:0000256" key="9">
    <source>
        <dbReference type="ARBA" id="ARBA00039733"/>
    </source>
</evidence>
<dbReference type="Pfam" id="PF00344">
    <property type="entry name" value="SecY"/>
    <property type="match status" value="1"/>
</dbReference>
<dbReference type="PANTHER" id="PTHR10906">
    <property type="entry name" value="SECY/SEC61-ALPHA FAMILY MEMBER"/>
    <property type="match status" value="1"/>
</dbReference>
<feature type="transmembrane region" description="Helical" evidence="10">
    <location>
        <begin position="385"/>
        <end position="405"/>
    </location>
</feature>
<dbReference type="EMBL" id="DTGT01000109">
    <property type="protein sequence ID" value="HGH60335.1"/>
    <property type="molecule type" value="Genomic_DNA"/>
</dbReference>
<dbReference type="PROSITE" id="PS00755">
    <property type="entry name" value="SECY_1"/>
    <property type="match status" value="1"/>
</dbReference>
<comment type="function">
    <text evidence="10 11">The central subunit of the protein translocation channel SecYEG. Consists of two halves formed by TMs 1-5 and 6-10. These two domains form a lateral gate at the front which open onto the bilayer between TMs 2 and 7, and are clamped together by SecE at the back. The channel is closed by both a pore ring composed of hydrophobic SecY resides and a short helix (helix 2A) on the extracellular side of the membrane which forms a plug. The plug probably moves laterally to allow the channel to open. The ring and the pore may move independently.</text>
</comment>
<dbReference type="InterPro" id="IPR023201">
    <property type="entry name" value="SecY_dom_sf"/>
</dbReference>
<dbReference type="GO" id="GO:0043952">
    <property type="term" value="P:protein transport by the Sec complex"/>
    <property type="evidence" value="ECO:0007669"/>
    <property type="project" value="UniProtKB-UniRule"/>
</dbReference>
<dbReference type="SUPFAM" id="SSF103491">
    <property type="entry name" value="Preprotein translocase SecY subunit"/>
    <property type="match status" value="1"/>
</dbReference>
<dbReference type="AlphaFoldDB" id="A0A7C4EWE8"/>
<dbReference type="PIRSF" id="PIRSF004557">
    <property type="entry name" value="SecY"/>
    <property type="match status" value="1"/>
</dbReference>
<dbReference type="PRINTS" id="PR00303">
    <property type="entry name" value="SECYTRNLCASE"/>
</dbReference>
<feature type="transmembrane region" description="Helical" evidence="10">
    <location>
        <begin position="307"/>
        <end position="328"/>
    </location>
</feature>
<evidence type="ECO:0000256" key="12">
    <source>
        <dbReference type="RuleBase" id="RU003484"/>
    </source>
</evidence>
<feature type="transmembrane region" description="Helical" evidence="10">
    <location>
        <begin position="178"/>
        <end position="195"/>
    </location>
</feature>
<sequence>MIGSIANIAKIPELKRRVIFTLLMLLVYRIGVHIPTPGINAVALKEFFSKYQQTLFGVIDMFTGGALENFSVFSLGIMPYISASIILQLLTVVVPHLERLSKEGEAGRKKITQYTRYGTVVLSLIQGMGISIGLAHTENLVYINKFSFIVLSMITLTAGTAFIMWLGEQITEHGIGNGISLIIFAGIVARMPSALGGTVQLVQTGDMGFLVLLLLLLIMIVVIAIIVFVERGQRRIPVQYAKRVVGRRIYGGQSTHLPLKVNTAGVIPPIFASSLIIFPATIAQFTQIGILTSLTGYLRPGTGVYEILYIILIVFFCYFYTAVTFNPVDVAENMKKYGGYIPGIRPGKKTAQYIDKVLTRITLGGAIYVSAICVLPSILISRFNAPFYFGGTSLLIVVGVALDTLTQIETHMIQRHYEGFIRTGRIKGRR</sequence>
<dbReference type="GO" id="GO:0006605">
    <property type="term" value="P:protein targeting"/>
    <property type="evidence" value="ECO:0007669"/>
    <property type="project" value="UniProtKB-UniRule"/>
</dbReference>
<feature type="transmembrane region" description="Helical" evidence="10">
    <location>
        <begin position="357"/>
        <end position="379"/>
    </location>
</feature>
<comment type="caution">
    <text evidence="14">The sequence shown here is derived from an EMBL/GenBank/DDBJ whole genome shotgun (WGS) entry which is preliminary data.</text>
</comment>
<dbReference type="Gene3D" id="1.10.3370.10">
    <property type="entry name" value="SecY subunit domain"/>
    <property type="match status" value="1"/>
</dbReference>
<dbReference type="InterPro" id="IPR030659">
    <property type="entry name" value="SecY_CS"/>
</dbReference>
<evidence type="ECO:0000313" key="14">
    <source>
        <dbReference type="EMBL" id="HGH60335.1"/>
    </source>
</evidence>
<feature type="transmembrane region" description="Helical" evidence="10">
    <location>
        <begin position="114"/>
        <end position="134"/>
    </location>
</feature>
<evidence type="ECO:0000256" key="10">
    <source>
        <dbReference type="HAMAP-Rule" id="MF_01465"/>
    </source>
</evidence>
<evidence type="ECO:0000256" key="4">
    <source>
        <dbReference type="ARBA" id="ARBA00022692"/>
    </source>
</evidence>
<evidence type="ECO:0000256" key="2">
    <source>
        <dbReference type="ARBA" id="ARBA00005751"/>
    </source>
</evidence>
<keyword evidence="3 10" id="KW-0813">Transport</keyword>
<feature type="transmembrane region" description="Helical" evidence="10">
    <location>
        <begin position="146"/>
        <end position="166"/>
    </location>
</feature>
<dbReference type="InterPro" id="IPR026593">
    <property type="entry name" value="SecY"/>
</dbReference>
<evidence type="ECO:0000256" key="13">
    <source>
        <dbReference type="RuleBase" id="RU004349"/>
    </source>
</evidence>
<keyword evidence="5 10" id="KW-0653">Protein transport</keyword>
<evidence type="ECO:0000256" key="3">
    <source>
        <dbReference type="ARBA" id="ARBA00022448"/>
    </source>
</evidence>
<comment type="subunit">
    <text evidence="10">Component of the Sec protein translocase complex. Heterotrimer consisting of SecY, SecE and SecG subunits. The heterotrimers can form oligomers, although 1 heterotrimer is thought to be able to translocate proteins. Interacts with the ribosome. Interacts with SecDF, and other proteins may be involved. Interacts with SecA.</text>
</comment>
<name>A0A7C4EWE8_9BACT</name>
<evidence type="ECO:0000256" key="1">
    <source>
        <dbReference type="ARBA" id="ARBA00004141"/>
    </source>
</evidence>
<dbReference type="InterPro" id="IPR002208">
    <property type="entry name" value="SecY/SEC61-alpha"/>
</dbReference>
<evidence type="ECO:0000256" key="7">
    <source>
        <dbReference type="ARBA" id="ARBA00023010"/>
    </source>
</evidence>
<keyword evidence="8 10" id="KW-0472">Membrane</keyword>
<dbReference type="NCBIfam" id="TIGR00967">
    <property type="entry name" value="3a0501s007"/>
    <property type="match status" value="1"/>
</dbReference>
<keyword evidence="7 10" id="KW-0811">Translocation</keyword>
<comment type="subcellular location">
    <subcellularLocation>
        <location evidence="10">Cell membrane</location>
        <topology evidence="10">Multi-pass membrane protein</topology>
    </subcellularLocation>
    <subcellularLocation>
        <location evidence="1 12">Membrane</location>
        <topology evidence="1 12">Multi-pass membrane protein</topology>
    </subcellularLocation>
</comment>
<keyword evidence="4 10" id="KW-0812">Transmembrane</keyword>
<feature type="transmembrane region" description="Helical" evidence="10">
    <location>
        <begin position="207"/>
        <end position="229"/>
    </location>
</feature>
<comment type="similarity">
    <text evidence="2 10 13">Belongs to the SecY/SEC61-alpha family.</text>
</comment>
<protein>
    <recommendedName>
        <fullName evidence="9 10">Protein translocase subunit SecY</fullName>
    </recommendedName>
</protein>